<proteinExistence type="predicted"/>
<dbReference type="PANTHER" id="PTHR30483:SF6">
    <property type="entry name" value="PERIPLASMIC BINDING PROTEIN OF ABC TRANSPORTER FOR NATURAL AMINO ACIDS"/>
    <property type="match status" value="1"/>
</dbReference>
<reference evidence="7" key="2">
    <citation type="journal article" date="2024" name="Antonie Van Leeuwenhoek">
        <title>Roseihalotalea indica gen. nov., sp. nov., a halophilic Bacteroidetes from mesopelagic Southwest Indian Ocean with higher carbohydrate metabolic potential.</title>
        <authorList>
            <person name="Chen B."/>
            <person name="Zhang M."/>
            <person name="Lin D."/>
            <person name="Ye J."/>
            <person name="Tang K."/>
        </authorList>
    </citation>
    <scope>NUCLEOTIDE SEQUENCE</scope>
    <source>
        <strain evidence="7">TK19036</strain>
    </source>
</reference>
<dbReference type="Gene3D" id="3.40.50.2300">
    <property type="match status" value="2"/>
</dbReference>
<name>A0AA49JGG4_9BACT</name>
<keyword evidence="5" id="KW-0732">Signal</keyword>
<feature type="signal peptide" evidence="5">
    <location>
        <begin position="1"/>
        <end position="25"/>
    </location>
</feature>
<comment type="subcellular location">
    <subcellularLocation>
        <location evidence="1">Membrane</location>
    </subcellularLocation>
</comment>
<dbReference type="Gene3D" id="1.25.40.10">
    <property type="entry name" value="Tetratricopeptide repeat domain"/>
    <property type="match status" value="1"/>
</dbReference>
<evidence type="ECO:0000313" key="7">
    <source>
        <dbReference type="EMBL" id="WKN36490.1"/>
    </source>
</evidence>
<evidence type="ECO:0000256" key="2">
    <source>
        <dbReference type="ARBA" id="ARBA00022692"/>
    </source>
</evidence>
<evidence type="ECO:0000256" key="3">
    <source>
        <dbReference type="ARBA" id="ARBA00022989"/>
    </source>
</evidence>
<dbReference type="InterPro" id="IPR001828">
    <property type="entry name" value="ANF_lig-bd_rcpt"/>
</dbReference>
<evidence type="ECO:0000256" key="1">
    <source>
        <dbReference type="ARBA" id="ARBA00004370"/>
    </source>
</evidence>
<protein>
    <submittedName>
        <fullName evidence="7">ABC transporter substrate-binding protein</fullName>
    </submittedName>
</protein>
<keyword evidence="2" id="KW-0812">Transmembrane</keyword>
<dbReference type="SUPFAM" id="SSF48452">
    <property type="entry name" value="TPR-like"/>
    <property type="match status" value="1"/>
</dbReference>
<organism evidence="7">
    <name type="scientific">Roseihalotalea indica</name>
    <dbReference type="NCBI Taxonomy" id="2867963"/>
    <lineage>
        <taxon>Bacteria</taxon>
        <taxon>Pseudomonadati</taxon>
        <taxon>Bacteroidota</taxon>
        <taxon>Cytophagia</taxon>
        <taxon>Cytophagales</taxon>
        <taxon>Catalimonadaceae</taxon>
        <taxon>Roseihalotalea</taxon>
    </lineage>
</organism>
<dbReference type="InterPro" id="IPR051010">
    <property type="entry name" value="BCAA_transport"/>
</dbReference>
<dbReference type="GO" id="GO:0016020">
    <property type="term" value="C:membrane"/>
    <property type="evidence" value="ECO:0007669"/>
    <property type="project" value="UniProtKB-SubCell"/>
</dbReference>
<gene>
    <name evidence="7" type="ORF">K4G66_29440</name>
</gene>
<evidence type="ECO:0000256" key="4">
    <source>
        <dbReference type="ARBA" id="ARBA00023136"/>
    </source>
</evidence>
<dbReference type="InterPro" id="IPR028082">
    <property type="entry name" value="Peripla_BP_I"/>
</dbReference>
<feature type="domain" description="Receptor ligand binding region" evidence="6">
    <location>
        <begin position="260"/>
        <end position="528"/>
    </location>
</feature>
<evidence type="ECO:0000259" key="6">
    <source>
        <dbReference type="Pfam" id="PF01094"/>
    </source>
</evidence>
<dbReference type="SUPFAM" id="SSF53822">
    <property type="entry name" value="Periplasmic binding protein-like I"/>
    <property type="match status" value="1"/>
</dbReference>
<accession>A0AA49JGG4</accession>
<dbReference type="InterPro" id="IPR011990">
    <property type="entry name" value="TPR-like_helical_dom_sf"/>
</dbReference>
<dbReference type="AlphaFoldDB" id="A0AA49JGG4"/>
<dbReference type="PANTHER" id="PTHR30483">
    <property type="entry name" value="LEUCINE-SPECIFIC-BINDING PROTEIN"/>
    <property type="match status" value="1"/>
</dbReference>
<reference evidence="7" key="1">
    <citation type="journal article" date="2023" name="Comput. Struct. Biotechnol. J.">
        <title>Discovery of a novel marine Bacteroidetes with a rich repertoire of carbohydrate-active enzymes.</title>
        <authorList>
            <person name="Chen B."/>
            <person name="Liu G."/>
            <person name="Chen Q."/>
            <person name="Wang H."/>
            <person name="Liu L."/>
            <person name="Tang K."/>
        </authorList>
    </citation>
    <scope>NUCLEOTIDE SEQUENCE</scope>
    <source>
        <strain evidence="7">TK19036</strain>
    </source>
</reference>
<keyword evidence="3" id="KW-1133">Transmembrane helix</keyword>
<keyword evidence="4" id="KW-0472">Membrane</keyword>
<sequence>MTVRYFLYAFFIIISAYLTQIPANAQDAGAESYQQRYVRAKALYEQGKYDLAIDILRPLSREEKGNPYVRYASFFYAMAAFQTEDYNLAKNMFLQIKDKYPRWKRMPEVNYGLANTYYELESYDQAFAMTAELTTGSQPDDQLREDASDMKQYYIAQTPDSILRTLLVKFPDEKAIAEQLVTNLTYSVYSEENIRYKDSLVQAYSIDLSELGIASQAASVRKEVYHVAAFLPFFQNKLTTSSLTDNRVGNQFILELYRGMELASKDLQKEGINVQLHAYDTEREYDVTKRLLSEEEIEYMDAFIGPLYQGPVKAVSEYALKNQVYMFNPLSANPQIIGDNPFSYLLRPSSATEAKMAARYALDSLQATRAVVVTGPTKRDSARVFTFIENFQADSDRPVYMEVIEDYNEETMDTFVEKLVEMSEEGETVVYVASDQELVITNTISALVMSAAPLKVIGSESWFDFTTISYEQLEDLGTYLLSPVFLDYSNPKIREFKQRYRDEYYTLPSKNVFIGYDTMYFLGQMLNEYGIYFQEFFTDSEPVPSVFFKGYNYFQANDNQVVPVLHFENGSLILSSSN</sequence>
<feature type="chain" id="PRO_5041303024" evidence="5">
    <location>
        <begin position="26"/>
        <end position="578"/>
    </location>
</feature>
<dbReference type="EMBL" id="CP120682">
    <property type="protein sequence ID" value="WKN36490.1"/>
    <property type="molecule type" value="Genomic_DNA"/>
</dbReference>
<dbReference type="Pfam" id="PF01094">
    <property type="entry name" value="ANF_receptor"/>
    <property type="match status" value="1"/>
</dbReference>
<evidence type="ECO:0000256" key="5">
    <source>
        <dbReference type="SAM" id="SignalP"/>
    </source>
</evidence>